<dbReference type="SMART" id="SM00642">
    <property type="entry name" value="Aamy"/>
    <property type="match status" value="1"/>
</dbReference>
<dbReference type="Pfam" id="PF00128">
    <property type="entry name" value="Alpha-amylase"/>
    <property type="match status" value="1"/>
</dbReference>
<feature type="binding site" evidence="3">
    <location>
        <position position="106"/>
    </location>
    <ligand>
        <name>substrate</name>
    </ligand>
</feature>
<keyword evidence="6" id="KW-1185">Reference proteome</keyword>
<dbReference type="InterPro" id="IPR016377">
    <property type="entry name" value="Sucrose_GGa_phosphorylase-rel"/>
</dbReference>
<evidence type="ECO:0000256" key="2">
    <source>
        <dbReference type="ARBA" id="ARBA00022679"/>
    </source>
</evidence>
<name>A0A7D4SZM3_9GAMM</name>
<evidence type="ECO:0000313" key="6">
    <source>
        <dbReference type="Proteomes" id="UP000504724"/>
    </source>
</evidence>
<dbReference type="PIRSF" id="PIRSF003059">
    <property type="entry name" value="Sucrose_phosphorylase"/>
    <property type="match status" value="1"/>
</dbReference>
<gene>
    <name evidence="5" type="ORF">HQN79_10995</name>
</gene>
<dbReference type="Gene3D" id="3.20.20.80">
    <property type="entry name" value="Glycosidases"/>
    <property type="match status" value="1"/>
</dbReference>
<dbReference type="InterPro" id="IPR013780">
    <property type="entry name" value="Glyco_hydro_b"/>
</dbReference>
<keyword evidence="1" id="KW-0328">Glycosyltransferase</keyword>
<dbReference type="EMBL" id="CP054020">
    <property type="protein sequence ID" value="QKI90064.1"/>
    <property type="molecule type" value="Genomic_DNA"/>
</dbReference>
<reference evidence="5 6" key="1">
    <citation type="submission" date="2020-05" db="EMBL/GenBank/DDBJ databases">
        <title>Thiomicrorhabdus sediminis sp.nov. and Thiomicrorhabdus xiamenensis sp.nov., novel sulfur-oxidizing bacteria isolated from coastal sediment.</title>
        <authorList>
            <person name="Liu X."/>
        </authorList>
    </citation>
    <scope>NUCLEOTIDE SEQUENCE [LARGE SCALE GENOMIC DNA]</scope>
    <source>
        <strain evidence="5 6">G2</strain>
    </source>
</reference>
<evidence type="ECO:0000259" key="4">
    <source>
        <dbReference type="SMART" id="SM00642"/>
    </source>
</evidence>
<feature type="binding site" evidence="3">
    <location>
        <position position="144"/>
    </location>
    <ligand>
        <name>substrate</name>
    </ligand>
</feature>
<feature type="domain" description="Glycosyl hydrolase family 13 catalytic" evidence="4">
    <location>
        <begin position="77"/>
        <end position="475"/>
    </location>
</feature>
<dbReference type="CDD" id="cd11356">
    <property type="entry name" value="AmyAc_Sucrose_phosphorylase-like_1"/>
    <property type="match status" value="1"/>
</dbReference>
<dbReference type="PANTHER" id="PTHR38784">
    <property type="entry name" value="SUCROSE PHOSPHORYLASE"/>
    <property type="match status" value="1"/>
</dbReference>
<dbReference type="InterPro" id="IPR017853">
    <property type="entry name" value="GH"/>
</dbReference>
<dbReference type="KEGG" id="txa:HQN79_10995"/>
<dbReference type="InterPro" id="IPR045857">
    <property type="entry name" value="O16G_dom_2"/>
</dbReference>
<dbReference type="RefSeq" id="WP_173286498.1">
    <property type="nucleotide sequence ID" value="NZ_CP054020.1"/>
</dbReference>
<feature type="binding site" evidence="3">
    <location>
        <position position="455"/>
    </location>
    <ligand>
        <name>substrate</name>
    </ligand>
</feature>
<dbReference type="PANTHER" id="PTHR38784:SF1">
    <property type="entry name" value="SUCROSE PHOSPHORYLASE"/>
    <property type="match status" value="1"/>
</dbReference>
<dbReference type="InterPro" id="IPR033746">
    <property type="entry name" value="GGa_phosphorylase"/>
</dbReference>
<dbReference type="Gene3D" id="3.90.400.10">
    <property type="entry name" value="Oligo-1,6-glucosidase, Domain 2"/>
    <property type="match status" value="1"/>
</dbReference>
<dbReference type="GO" id="GO:0005975">
    <property type="term" value="P:carbohydrate metabolic process"/>
    <property type="evidence" value="ECO:0007669"/>
    <property type="project" value="InterPro"/>
</dbReference>
<dbReference type="Gene3D" id="2.60.40.1180">
    <property type="entry name" value="Golgi alpha-mannosidase II"/>
    <property type="match status" value="1"/>
</dbReference>
<feature type="binding site" evidence="3">
    <location>
        <begin position="346"/>
        <end position="347"/>
    </location>
    <ligand>
        <name>substrate</name>
    </ligand>
</feature>
<dbReference type="GO" id="GO:0016757">
    <property type="term" value="F:glycosyltransferase activity"/>
    <property type="evidence" value="ECO:0007669"/>
    <property type="project" value="UniProtKB-KW"/>
</dbReference>
<proteinExistence type="predicted"/>
<sequence length="597" mass="68070">MTEPRDLSADSGLDRIKKRLDAIYQDSVKVEIAYKGIIELLAKQAKRTPHKEAKWDQTDAVLITYGDTFLQEGEMPLTTLQRFLSEHVKGAISSVHILPFFPYSSDDGFSVIDYCMVDPDLGDWEHVDEISQQYNLMFDLVINHVSRESLWFTDYKANNSPYTDFFIEVEGEPDLSQVTRPRNTPLLVPAYTHRGRKKVWATFSADQIDLNFANPLVLLRMLSVLLFYVSKGARIIRLDAIAFLWKQIGTNCIHLPQTHEAVKLMRDLVEMVAPDAIILTETNVPHLENLSYFGESDEAHMVYQFSLAPLILHALHRGDGNYLTDWAFNLEPPPQGCTFLNFTASHDGIGLRPVEGILPQREVEDLVTNMHRLGGFVSMKSNPDGSQSPYEINITYFSALRETHNSNGPDQWQVERFICSQNIMMCLQGVPAFYIHSLVATPNDHEGVEKTGRTRSINRRKWEYPYLQALIDSGRSSNAEVIKRLTRLLTLRKKHKAFDPNTPQQILDLGKEFFALWRAGDDVKFPILAIHNLTPDIQMLDLSQIDGFNDHPVWVNLLDATMVESQSDKFVLQPYQSLWLMPEQIDGESALWALSTS</sequence>
<feature type="binding site" evidence="3">
    <location>
        <begin position="237"/>
        <end position="239"/>
    </location>
    <ligand>
        <name>substrate</name>
    </ligand>
</feature>
<organism evidence="5 6">
    <name type="scientific">Thiomicrorhabdus xiamenensis</name>
    <dbReference type="NCBI Taxonomy" id="2739063"/>
    <lineage>
        <taxon>Bacteria</taxon>
        <taxon>Pseudomonadati</taxon>
        <taxon>Pseudomonadota</taxon>
        <taxon>Gammaproteobacteria</taxon>
        <taxon>Thiotrichales</taxon>
        <taxon>Piscirickettsiaceae</taxon>
        <taxon>Thiomicrorhabdus</taxon>
    </lineage>
</organism>
<dbReference type="Proteomes" id="UP000504724">
    <property type="component" value="Chromosome"/>
</dbReference>
<keyword evidence="2" id="KW-0808">Transferase</keyword>
<accession>A0A7D4SZM3</accession>
<evidence type="ECO:0000313" key="5">
    <source>
        <dbReference type="EMBL" id="QKI90064.1"/>
    </source>
</evidence>
<dbReference type="AlphaFoldDB" id="A0A7D4SZM3"/>
<evidence type="ECO:0000256" key="1">
    <source>
        <dbReference type="ARBA" id="ARBA00022676"/>
    </source>
</evidence>
<dbReference type="SUPFAM" id="SSF51445">
    <property type="entry name" value="(Trans)glycosidases"/>
    <property type="match status" value="1"/>
</dbReference>
<protein>
    <submittedName>
        <fullName evidence="5">Sugar phosphorylase</fullName>
    </submittedName>
</protein>
<evidence type="ECO:0000256" key="3">
    <source>
        <dbReference type="PIRSR" id="PIRSR003059-2"/>
    </source>
</evidence>
<dbReference type="InterPro" id="IPR006047">
    <property type="entry name" value="GH13_cat_dom"/>
</dbReference>